<dbReference type="InterPro" id="IPR016135">
    <property type="entry name" value="UBQ-conjugating_enzyme/RWD"/>
</dbReference>
<dbReference type="InterPro" id="IPR000608">
    <property type="entry name" value="UBC"/>
</dbReference>
<dbReference type="CDD" id="cd23799">
    <property type="entry name" value="UBCc_UBE2J"/>
    <property type="match status" value="1"/>
</dbReference>
<dbReference type="EMBL" id="HBIX01005334">
    <property type="protein sequence ID" value="CAE0711494.1"/>
    <property type="molecule type" value="Transcribed_RNA"/>
</dbReference>
<proteinExistence type="predicted"/>
<dbReference type="SMART" id="SM00212">
    <property type="entry name" value="UBCc"/>
    <property type="match status" value="1"/>
</dbReference>
<organism evidence="2">
    <name type="scientific">Pseudo-nitzschia australis</name>
    <dbReference type="NCBI Taxonomy" id="44445"/>
    <lineage>
        <taxon>Eukaryota</taxon>
        <taxon>Sar</taxon>
        <taxon>Stramenopiles</taxon>
        <taxon>Ochrophyta</taxon>
        <taxon>Bacillariophyta</taxon>
        <taxon>Bacillariophyceae</taxon>
        <taxon>Bacillariophycidae</taxon>
        <taxon>Bacillariales</taxon>
        <taxon>Bacillariaceae</taxon>
        <taxon>Pseudo-nitzschia</taxon>
    </lineage>
</organism>
<dbReference type="PANTHER" id="PTHR24067">
    <property type="entry name" value="UBIQUITIN-CONJUGATING ENZYME E2"/>
    <property type="match status" value="1"/>
</dbReference>
<dbReference type="PROSITE" id="PS50127">
    <property type="entry name" value="UBC_2"/>
    <property type="match status" value="1"/>
</dbReference>
<feature type="domain" description="UBC core" evidence="1">
    <location>
        <begin position="101"/>
        <end position="251"/>
    </location>
</feature>
<dbReference type="Gene3D" id="3.10.110.10">
    <property type="entry name" value="Ubiquitin Conjugating Enzyme"/>
    <property type="match status" value="1"/>
</dbReference>
<protein>
    <recommendedName>
        <fullName evidence="1">UBC core domain-containing protein</fullName>
    </recommendedName>
</protein>
<reference evidence="2" key="1">
    <citation type="submission" date="2021-01" db="EMBL/GenBank/DDBJ databases">
        <authorList>
            <person name="Corre E."/>
            <person name="Pelletier E."/>
            <person name="Niang G."/>
            <person name="Scheremetjew M."/>
            <person name="Finn R."/>
            <person name="Kale V."/>
            <person name="Holt S."/>
            <person name="Cochrane G."/>
            <person name="Meng A."/>
            <person name="Brown T."/>
            <person name="Cohen L."/>
        </authorList>
    </citation>
    <scope>NUCLEOTIDE SEQUENCE</scope>
    <source>
        <strain evidence="2">10249 10 AB</strain>
    </source>
</reference>
<sequence>MASWCSLGLRSVPAGPIALVFFHLVIDKIGIDKCVRVLSRTKSKLFLGIKYCNSFFRRHPTIRKRRYTLKFEFPDGSININLNRDSSYKHNYKTIIMAPTMATKRLRRELSNLQTRPAPDVIATPDEANILEWSFVFRGPIETPYEGGVYLGRIVFPPEYPMRPPSIYMLTPSGRFQTSTKICMSMTDFHPESWNPMWSVATIIQGLQSFMANDELTTGGLSASESDRKKFAKLSMAFNQMMYPNIFEGGIQASLEATNRACRKVEKENAQRHSSFVYKTRQ</sequence>
<dbReference type="InterPro" id="IPR050113">
    <property type="entry name" value="Ub_conjugating_enzyme"/>
</dbReference>
<dbReference type="Pfam" id="PF00179">
    <property type="entry name" value="UQ_con"/>
    <property type="match status" value="1"/>
</dbReference>
<accession>A0A7S4ACZ4</accession>
<evidence type="ECO:0000313" key="2">
    <source>
        <dbReference type="EMBL" id="CAE0711494.1"/>
    </source>
</evidence>
<dbReference type="SUPFAM" id="SSF54495">
    <property type="entry name" value="UBC-like"/>
    <property type="match status" value="1"/>
</dbReference>
<dbReference type="FunFam" id="3.10.110.10:FF:000109">
    <property type="entry name" value="Ubiquitin-conjugating enzyme E2 J2-like"/>
    <property type="match status" value="1"/>
</dbReference>
<evidence type="ECO:0000259" key="1">
    <source>
        <dbReference type="PROSITE" id="PS50127"/>
    </source>
</evidence>
<name>A0A7S4ACZ4_9STRA</name>
<dbReference type="AlphaFoldDB" id="A0A7S4ACZ4"/>
<gene>
    <name evidence="2" type="ORF">PAUS00366_LOCUS4246</name>
</gene>